<gene>
    <name evidence="1" type="ORF">SISSUDRAFT_466363</name>
</gene>
<dbReference type="InterPro" id="IPR013783">
    <property type="entry name" value="Ig-like_fold"/>
</dbReference>
<dbReference type="Proteomes" id="UP000076798">
    <property type="component" value="Unassembled WGS sequence"/>
</dbReference>
<evidence type="ECO:0000313" key="1">
    <source>
        <dbReference type="EMBL" id="KZT40583.1"/>
    </source>
</evidence>
<name>A0A166FEZ4_9AGAM</name>
<dbReference type="EMBL" id="KV428031">
    <property type="protein sequence ID" value="KZT40583.1"/>
    <property type="molecule type" value="Genomic_DNA"/>
</dbReference>
<dbReference type="Gene3D" id="2.60.40.10">
    <property type="entry name" value="Immunoglobulins"/>
    <property type="match status" value="1"/>
</dbReference>
<accession>A0A166FEZ4</accession>
<evidence type="ECO:0000313" key="2">
    <source>
        <dbReference type="Proteomes" id="UP000076798"/>
    </source>
</evidence>
<organism evidence="1 2">
    <name type="scientific">Sistotremastrum suecicum HHB10207 ss-3</name>
    <dbReference type="NCBI Taxonomy" id="1314776"/>
    <lineage>
        <taxon>Eukaryota</taxon>
        <taxon>Fungi</taxon>
        <taxon>Dikarya</taxon>
        <taxon>Basidiomycota</taxon>
        <taxon>Agaricomycotina</taxon>
        <taxon>Agaricomycetes</taxon>
        <taxon>Sistotremastrales</taxon>
        <taxon>Sistotremastraceae</taxon>
        <taxon>Sistotremastrum</taxon>
    </lineage>
</organism>
<sequence>MSSIVAISPRHQIIGDAVIHVVLHITNASILPQIAVKAWNQTTNPLGPGQNAASVYSYAAKRLEQSQLTNVPANTWQFAVDVDPKQFSPGGDIYVVAGDLPTGTPPALPSQYFQVAQAFTSSIPSCGPIEGNTTLDIGLSHKFTELDGTTSTGIQVRFADTHIVPATQIEAASPNNGPASTLLRLLTPNLVGVCEELYSTSPASPRTVAQGSLPLTVEFPDGSISNIPGYTFNPVEFVRVEPPAIDIRGSSPIAGLFSPNASTASIQATIGQQISSHSQWGLPNVSTAAVREVVIGDQMMLAVQATYTVPEVSEIETSRSTDPSTAAYEFPVAITFQSTPTLTYSIPSFSITPLPTPLLVPADNTSFELVLKGTDLISSVHSLILYTFPKADGVPRSHIIPNSGPKKISILDVLYADATQYRIQGPISSRFTASASSSVSTQAWSPFADAGVALSGCIMSPFFLDYFASVPVYPAETTALRTYAFTSCTPSILPRQMREITDAVQITISGIGFGDATVAPKVLLKTADGLISIELDGKYARPSPTSSEQIINAWYRGSPSPEISDSLEVYAQIDGSNWVKVRNARIALYDIAGDSISPLNGNYWDPVFVKILGLKEAMVVKGTVVDVNVTFCDDDSESPGSIRWNALTKKALLGKGGDPDVVVVVNPPRVQFPKPSFKLQISVDGQPPISTPDLCNMMFEESSNPAWCEPQIIPENGEVRIIGSNFVDIYSTKALTTTIVPVIPGDTASLIWTPPATAVGTVAATHSPAVALANPLKISHISDGELLISDVPALPQGLYDFQIGREGEILSPCQALYNVYAWGAQQHTIAFGTGQRPMIKLPFLAAQLGLPSKPASNASTSSFGRVRIGKGSTLLKYDDTGSHLAFQAPTISRGSSDLGLSYSPDNHRFVVIPNVNVTVIDIDRLEPPQAAVGVKTRFKLYGGPFPSVQAAALDLQFATLLPAASGAGVQAVPNGKSVRVTDIQSDHITFDATLDASGAIILFLTTSEPFADGISTKFIWPAQYSAVLDTGVIPFSAAPDDKAWPRILSAYGIHAFEPLFARSIGNTVLSIQLQDPALTVPWFLQPVVKLDRVEIRFQAENVYSTSVEALPHVDSSATRRSPRADGSSLAKSLVQFRPDPSKARYKKTGWTSVPASPVNDNDIDGVIRVRTPRVEKPGTYSISLSINGSSDYAPVIGGQRMFLYDTGNVSANNQVYAVAGPSSGVKTPVVMYGQFLPPFSAPEYAAFRAALTLGARLKVGPLDATGSEKEPIVLANPSVTSNTLTFALSPEEIPETNRLYLQLSESEPFQDVGALLSLVSFSSPKPAVCSVRYQQPIYVTGSEFPFGRERTLSARLWAASFQVVCTGAIISSDTLTFSLPNDTLSGDNYRVSIQFGEDASTPWLDTGLSLTLYQPTEYEPRVLMGNTEAWALEAADNYISVWGWAFTTDCDLNLQLCAPTGAVVFQSPCSYVSQNELRAEIGQLPPSGSFEVRLAPSQGDVLPSNTWSFGDDLHLAVVQLKSFFPLFGQANPIEPETLSITTDASSLNSLQPLCRWKARVTPYDLKQDVVSLNGEHLLCTVPKVTLDPKFPIASDSFDVLCSVDSHSIRQYGPPDSNSYTMVKQPIWRLVDTLHQFRFVDVQSISPSFCGTSGGEPITITFSADIRSSTATGQSLAVFFGDQPGYDAAWVSGNSISVNTPILSANPGLTLKVMVDQEPFTFVGFSVYELTSVSPSYGIQGSQALHAFGKYLPPGRKGKIFLSAQTRAAPVANPVPSLPAIQASVLSAIAAAQAADRAVADNAVHISATTKAFQEAQLRLGRAQAQKSQVDAASQDPLIAKTLATLQSQVVAELTAAQAESFSVSRTLTDLQRNQVSLIATAKAAHDTLTKAEASQETTDSQTAAASNAATISQSHIVLPSFLQTTSTVSTIPTPTVADFWFYLPRGISPTESYDIWYCPDGNTVPTLLPNAFRPFVITSIGPLAASITANQTITINGVFPAELQSQVLNVRFLNDTDQSVYVDCPATWTSPSVLSVVLKANSFAQVCDLVIQVSVQGDRSAHYVLDSGTTTRSLISLYRLSSLINTLIPTFGGESFIVIDNLTDRLAGFKPSVKIGSIQVAGTIRSTGSNQSNVPGLIFPCPAQPVGEYPIQVTFDENAITWDRVENDCDTLYYYEPLPGTEAQAVGISFTQNAPSWMKPFVFKQDPKNSDQLLPAMCQSKIGGVVADLNLFSTTTPLQLLNLSGSSTLCNGDPVGLRVLVSGGWRCLRLKRYPPAFSLDVPPIPDAVIVDDSDASAEYPDCREALFGIWRVMADQNGNPYVDPSPNSEIRLGSDRVLIVGQCFMHDIDPALVEINHELKDNNGAGGSASTAPILDLDLNTPTGVGNDFLTSPRPSNVPSGIMISKSFQVAIIDGFIQFAQTPSAPYNEVPDTADILSAKSTSSLVVDAFTMYLFATDLVGSKQNNIYWSVLNNGKASPWAPLFNPAVKRMTLDTKSNVRAVALSANQIMLFQQTQATGLLRAFVVSRNTDTNALDVQDTVKLSGGFNQLPDAAGAPVFLGKFTVLFDKANNLWNFLTVPACDSSSVVHVRYKALTQSPFIDTQSGELVSRYGFLTPLVQGTDTHFYGLQGGDLKVTASSWYGNTPVSIYVRATSGSTIEIQRYCGSPITISLSGGVQTFTIPAVNTPDSGIDDALEADLSVPLSLKMAGGSFKPGDSWMFQIMPPTVGSLQPSASGLAQASLTGVFSGPTAMRLTLKVGAVSSSMNQGVRTVSGSITSSWSDKDAASTSAAKLTNTTPFSVDKSSTSIAIPGYGLSLILPAVPQTDGALSEDGVPIPDLHEGDTWVVDCTSCYPAVECISQPPAACLTDDSGHTAFVALATYNGSGTMIFLKVDLSSGNLLDYRVSPLRTGCDFQVHTIGAVSTLVFRGLISSNVTWANGVLGDLGSSEDAKQSNMFPKLGNKYRLAHLGLLHSLRMTDTDLGFSGNQTIPTTQLISTDYIPPPIHSRCIYLVPPAYITTGCVDVLGAGYVTGASLMNGSPLFEVLSLCSTSSKRVPSSIFAPAFIYNVDRDTLLNVQKNVQSELKADYDAQNQGDNGNPFADGSSLWNVRPLMSDADYGNDYHQWELVFKWLYQLSLCSSLVAQGSTWPDSIAHKVGLGTARGVTI</sequence>
<keyword evidence="2" id="KW-1185">Reference proteome</keyword>
<protein>
    <submittedName>
        <fullName evidence="1">Uncharacterized protein</fullName>
    </submittedName>
</protein>
<reference evidence="1 2" key="1">
    <citation type="journal article" date="2016" name="Mol. Biol. Evol.">
        <title>Comparative Genomics of Early-Diverging Mushroom-Forming Fungi Provides Insights into the Origins of Lignocellulose Decay Capabilities.</title>
        <authorList>
            <person name="Nagy L.G."/>
            <person name="Riley R."/>
            <person name="Tritt A."/>
            <person name="Adam C."/>
            <person name="Daum C."/>
            <person name="Floudas D."/>
            <person name="Sun H."/>
            <person name="Yadav J.S."/>
            <person name="Pangilinan J."/>
            <person name="Larsson K.H."/>
            <person name="Matsuura K."/>
            <person name="Barry K."/>
            <person name="Labutti K."/>
            <person name="Kuo R."/>
            <person name="Ohm R.A."/>
            <person name="Bhattacharya S.S."/>
            <person name="Shirouzu T."/>
            <person name="Yoshinaga Y."/>
            <person name="Martin F.M."/>
            <person name="Grigoriev I.V."/>
            <person name="Hibbett D.S."/>
        </authorList>
    </citation>
    <scope>NUCLEOTIDE SEQUENCE [LARGE SCALE GENOMIC DNA]</scope>
    <source>
        <strain evidence="1 2">HHB10207 ss-3</strain>
    </source>
</reference>
<proteinExistence type="predicted"/>